<dbReference type="GO" id="GO:0030574">
    <property type="term" value="P:collagen catabolic process"/>
    <property type="evidence" value="ECO:0007669"/>
    <property type="project" value="TreeGrafter"/>
</dbReference>
<comment type="caution">
    <text evidence="14">The sequence shown here is derived from an EMBL/GenBank/DDBJ whole genome shotgun (WGS) entry which is preliminary data.</text>
</comment>
<dbReference type="GO" id="GO:0031012">
    <property type="term" value="C:extracellular matrix"/>
    <property type="evidence" value="ECO:0007669"/>
    <property type="project" value="InterPro"/>
</dbReference>
<feature type="signal peptide" evidence="12">
    <location>
        <begin position="1"/>
        <end position="22"/>
    </location>
</feature>
<dbReference type="GO" id="GO:0004222">
    <property type="term" value="F:metalloendopeptidase activity"/>
    <property type="evidence" value="ECO:0007669"/>
    <property type="project" value="InterPro"/>
</dbReference>
<feature type="binding site" evidence="11">
    <location>
        <position position="208"/>
    </location>
    <ligand>
        <name>Ca(2+)</name>
        <dbReference type="ChEBI" id="CHEBI:29108"/>
        <label>3</label>
    </ligand>
</feature>
<dbReference type="InterPro" id="IPR001818">
    <property type="entry name" value="Pept_M10_metallopeptidase"/>
</dbReference>
<keyword evidence="4 12" id="KW-0732">Signal</keyword>
<proteinExistence type="inferred from homology"/>
<reference evidence="14 15" key="1">
    <citation type="submission" date="2020-10" db="EMBL/GenBank/DDBJ databases">
        <title>The Coptis chinensis genome and diversification of protoberbering-type alkaloids.</title>
        <authorList>
            <person name="Wang B."/>
            <person name="Shu S."/>
            <person name="Song C."/>
            <person name="Liu Y."/>
        </authorList>
    </citation>
    <scope>NUCLEOTIDE SEQUENCE [LARGE SCALE GENOMIC DNA]</scope>
    <source>
        <strain evidence="14">HL-2020</strain>
        <tissue evidence="14">Leaf</tissue>
    </source>
</reference>
<dbReference type="SUPFAM" id="SSF55486">
    <property type="entry name" value="Metalloproteases ('zincins'), catalytic domain"/>
    <property type="match status" value="1"/>
</dbReference>
<dbReference type="PANTHER" id="PTHR10201:SF321">
    <property type="entry name" value="METALLOENDOPROTEINASE 4-MMP"/>
    <property type="match status" value="1"/>
</dbReference>
<keyword evidence="5" id="KW-0378">Hydrolase</keyword>
<feature type="binding site" evidence="11">
    <location>
        <position position="264"/>
    </location>
    <ligand>
        <name>Zn(2+)</name>
        <dbReference type="ChEBI" id="CHEBI:29105"/>
        <label>2</label>
        <note>catalytic</note>
    </ligand>
</feature>
<keyword evidence="11" id="KW-0106">Calcium</keyword>
<comment type="cofactor">
    <cofactor evidence="11">
        <name>Zn(2+)</name>
        <dbReference type="ChEBI" id="CHEBI:29105"/>
    </cofactor>
    <text evidence="11">Binds 2 Zn(2+) ions per subunit.</text>
</comment>
<evidence type="ECO:0000256" key="10">
    <source>
        <dbReference type="PIRSR" id="PIRSR621190-1"/>
    </source>
</evidence>
<dbReference type="Pfam" id="PF01471">
    <property type="entry name" value="PG_binding_1"/>
    <property type="match status" value="1"/>
</dbReference>
<dbReference type="GO" id="GO:0008270">
    <property type="term" value="F:zinc ion binding"/>
    <property type="evidence" value="ECO:0007669"/>
    <property type="project" value="InterPro"/>
</dbReference>
<name>A0A835HJV0_9MAGN</name>
<feature type="domain" description="Peptidase metallopeptidase" evidence="13">
    <location>
        <begin position="132"/>
        <end position="299"/>
    </location>
</feature>
<evidence type="ECO:0000256" key="7">
    <source>
        <dbReference type="ARBA" id="ARBA00023049"/>
    </source>
</evidence>
<feature type="binding site" evidence="11">
    <location>
        <position position="201"/>
    </location>
    <ligand>
        <name>Zn(2+)</name>
        <dbReference type="ChEBI" id="CHEBI:29105"/>
        <label>1</label>
    </ligand>
</feature>
<dbReference type="InterPro" id="IPR036365">
    <property type="entry name" value="PGBD-like_sf"/>
</dbReference>
<evidence type="ECO:0000256" key="3">
    <source>
        <dbReference type="ARBA" id="ARBA00022723"/>
    </source>
</evidence>
<feature type="binding site" evidence="11">
    <location>
        <position position="191"/>
    </location>
    <ligand>
        <name>Ca(2+)</name>
        <dbReference type="ChEBI" id="CHEBI:29108"/>
        <label>2</label>
    </ligand>
</feature>
<dbReference type="PRINTS" id="PR00138">
    <property type="entry name" value="MATRIXIN"/>
</dbReference>
<feature type="binding site" evidence="11">
    <location>
        <position position="254"/>
    </location>
    <ligand>
        <name>Zn(2+)</name>
        <dbReference type="ChEBI" id="CHEBI:29105"/>
        <label>2</label>
        <note>catalytic</note>
    </ligand>
</feature>
<keyword evidence="9" id="KW-0325">Glycoprotein</keyword>
<feature type="binding site" evidence="11">
    <location>
        <position position="258"/>
    </location>
    <ligand>
        <name>Zn(2+)</name>
        <dbReference type="ChEBI" id="CHEBI:29105"/>
        <label>2</label>
        <note>catalytic</note>
    </ligand>
</feature>
<feature type="binding site" evidence="11">
    <location>
        <position position="216"/>
    </location>
    <ligand>
        <name>Zn(2+)</name>
        <dbReference type="ChEBI" id="CHEBI:29105"/>
        <label>1</label>
    </ligand>
</feature>
<keyword evidence="15" id="KW-1185">Reference proteome</keyword>
<dbReference type="SMART" id="SM00235">
    <property type="entry name" value="ZnMc"/>
    <property type="match status" value="1"/>
</dbReference>
<dbReference type="SUPFAM" id="SSF56672">
    <property type="entry name" value="DNA/RNA polymerases"/>
    <property type="match status" value="1"/>
</dbReference>
<evidence type="ECO:0000313" key="14">
    <source>
        <dbReference type="EMBL" id="KAF9600630.1"/>
    </source>
</evidence>
<dbReference type="InterPro" id="IPR002477">
    <property type="entry name" value="Peptidoglycan-bd-like"/>
</dbReference>
<dbReference type="FunFam" id="3.40.390.10:FF:000018">
    <property type="entry name" value="Metalloendoproteinase 1"/>
    <property type="match status" value="1"/>
</dbReference>
<dbReference type="Proteomes" id="UP000631114">
    <property type="component" value="Unassembled WGS sequence"/>
</dbReference>
<feature type="binding site" description="in inhibited form" evidence="11">
    <location>
        <position position="112"/>
    </location>
    <ligand>
        <name>Zn(2+)</name>
        <dbReference type="ChEBI" id="CHEBI:29105"/>
        <label>2</label>
        <note>catalytic</note>
    </ligand>
</feature>
<dbReference type="InterPro" id="IPR021190">
    <property type="entry name" value="Pept_M10A"/>
</dbReference>
<keyword evidence="7" id="KW-0482">Metalloprotease</keyword>
<evidence type="ECO:0000259" key="13">
    <source>
        <dbReference type="SMART" id="SM00235"/>
    </source>
</evidence>
<dbReference type="InterPro" id="IPR043128">
    <property type="entry name" value="Rev_trsase/Diguanyl_cyclase"/>
</dbReference>
<dbReference type="InterPro" id="IPR006026">
    <property type="entry name" value="Peptidase_Metallo"/>
</dbReference>
<dbReference type="EMBL" id="JADFTS010000006">
    <property type="protein sequence ID" value="KAF9600630.1"/>
    <property type="molecule type" value="Genomic_DNA"/>
</dbReference>
<dbReference type="Gene3D" id="3.30.70.270">
    <property type="match status" value="1"/>
</dbReference>
<organism evidence="14 15">
    <name type="scientific">Coptis chinensis</name>
    <dbReference type="NCBI Taxonomy" id="261450"/>
    <lineage>
        <taxon>Eukaryota</taxon>
        <taxon>Viridiplantae</taxon>
        <taxon>Streptophyta</taxon>
        <taxon>Embryophyta</taxon>
        <taxon>Tracheophyta</taxon>
        <taxon>Spermatophyta</taxon>
        <taxon>Magnoliopsida</taxon>
        <taxon>Ranunculales</taxon>
        <taxon>Ranunculaceae</taxon>
        <taxon>Coptidoideae</taxon>
        <taxon>Coptis</taxon>
    </lineage>
</organism>
<dbReference type="AlphaFoldDB" id="A0A835HJV0"/>
<evidence type="ECO:0000256" key="1">
    <source>
        <dbReference type="ARBA" id="ARBA00009614"/>
    </source>
</evidence>
<comment type="similarity">
    <text evidence="1">Belongs to the peptidase M10A family. Matrix metalloproteinases (MMPs) subfamily.</text>
</comment>
<dbReference type="Pfam" id="PF00413">
    <property type="entry name" value="Peptidase_M10"/>
    <property type="match status" value="1"/>
</dbReference>
<sequence length="503" mass="57374">MFPVLSYFSIFFFFLFLPCYLARTLPAEGNNYTWSGFERFLDAQKGRNIDGISELKEYLHRFGYLQLNDTKFTDMFDAHFESALVRYQSKLGLPRSGKLDTSTVSQIMVPRCGVRDTPSVLRVRGNFAYFPGQPRWTRLTPMTLTYALSPQAVFPYLDQTDIRNVLEGAFKRWANVIPVNFTESEEYWTADIKLGFYKGDHNDGEPFDGVLGVLGHAFSPQSGRFHLDAAETWAIDFGSEKSKVAIDLESVMTHEIGHVLGLAHSSVKEAIMYPSLSPRTKKVDLKWDDVKGVQALYGSNPNFKFSSSLVSDTSSQEIGLRPKCSIEQDFVMFTHPNGRLTLFGKSEDKYLKGLFGDDFATEEWELDWSFYGYGPFSKWYLGDDDSSLAELRKYYKEPRNLSGAGVVAGDGYVRTTSDFDRNSRMYFIGTWRNRYHKHFPSCGFKHENPTVDASNVDQGTSVIHIDRVANQFYDILHKHCNRVQAVSCDEAFLDVTDRVDEDL</sequence>
<evidence type="ECO:0000256" key="11">
    <source>
        <dbReference type="PIRSR" id="PIRSR621190-2"/>
    </source>
</evidence>
<dbReference type="InterPro" id="IPR024079">
    <property type="entry name" value="MetalloPept_cat_dom_sf"/>
</dbReference>
<evidence type="ECO:0000256" key="9">
    <source>
        <dbReference type="ARBA" id="ARBA00023180"/>
    </source>
</evidence>
<evidence type="ECO:0000256" key="5">
    <source>
        <dbReference type="ARBA" id="ARBA00022801"/>
    </source>
</evidence>
<dbReference type="CDD" id="cd04278">
    <property type="entry name" value="ZnMc_MMP"/>
    <property type="match status" value="1"/>
</dbReference>
<evidence type="ECO:0000313" key="15">
    <source>
        <dbReference type="Proteomes" id="UP000631114"/>
    </source>
</evidence>
<dbReference type="GO" id="GO:0030198">
    <property type="term" value="P:extracellular matrix organization"/>
    <property type="evidence" value="ECO:0007669"/>
    <property type="project" value="TreeGrafter"/>
</dbReference>
<dbReference type="SUPFAM" id="SSF47090">
    <property type="entry name" value="PGBD-like"/>
    <property type="match status" value="1"/>
</dbReference>
<evidence type="ECO:0000256" key="4">
    <source>
        <dbReference type="ARBA" id="ARBA00022729"/>
    </source>
</evidence>
<keyword evidence="3 11" id="KW-0479">Metal-binding</keyword>
<keyword evidence="2" id="KW-0645">Protease</keyword>
<keyword evidence="8" id="KW-0865">Zymogen</keyword>
<dbReference type="Gene3D" id="3.40.390.10">
    <property type="entry name" value="Collagenase (Catalytic Domain)"/>
    <property type="match status" value="1"/>
</dbReference>
<dbReference type="OrthoDB" id="406838at2759"/>
<feature type="binding site" evidence="11">
    <location>
        <position position="209"/>
    </location>
    <ligand>
        <name>Ca(2+)</name>
        <dbReference type="ChEBI" id="CHEBI:29108"/>
        <label>3</label>
    </ligand>
</feature>
<feature type="binding site" evidence="11">
    <location>
        <position position="231"/>
    </location>
    <ligand>
        <name>Ca(2+)</name>
        <dbReference type="ChEBI" id="CHEBI:29108"/>
        <label>3</label>
    </ligand>
</feature>
<feature type="binding site" evidence="11">
    <location>
        <position position="203"/>
    </location>
    <ligand>
        <name>Zn(2+)</name>
        <dbReference type="ChEBI" id="CHEBI:29105"/>
        <label>1</label>
    </ligand>
</feature>
<accession>A0A835HJV0</accession>
<evidence type="ECO:0000256" key="8">
    <source>
        <dbReference type="ARBA" id="ARBA00023145"/>
    </source>
</evidence>
<feature type="active site" evidence="10">
    <location>
        <position position="255"/>
    </location>
</feature>
<gene>
    <name evidence="14" type="ORF">IFM89_011213</name>
</gene>
<evidence type="ECO:0000256" key="2">
    <source>
        <dbReference type="ARBA" id="ARBA00022670"/>
    </source>
</evidence>
<feature type="binding site" evidence="11">
    <location>
        <position position="272"/>
    </location>
    <ligand>
        <name>Zn(2+)</name>
        <dbReference type="ChEBI" id="CHEBI:29105"/>
        <label>2</label>
        <note>catalytic</note>
    </ligand>
</feature>
<keyword evidence="6 11" id="KW-0862">Zinc</keyword>
<feature type="chain" id="PRO_5032861737" description="Peptidase metallopeptidase domain-containing protein" evidence="12">
    <location>
        <begin position="23"/>
        <end position="503"/>
    </location>
</feature>
<feature type="binding site" evidence="11">
    <location>
        <position position="228"/>
    </location>
    <ligand>
        <name>Ca(2+)</name>
        <dbReference type="ChEBI" id="CHEBI:29108"/>
        <label>3</label>
    </ligand>
</feature>
<protein>
    <recommendedName>
        <fullName evidence="13">Peptidase metallopeptidase domain-containing protein</fullName>
    </recommendedName>
</protein>
<dbReference type="GO" id="GO:0006508">
    <property type="term" value="P:proteolysis"/>
    <property type="evidence" value="ECO:0007669"/>
    <property type="project" value="UniProtKB-KW"/>
</dbReference>
<comment type="cofactor">
    <cofactor evidence="11">
        <name>Ca(2+)</name>
        <dbReference type="ChEBI" id="CHEBI:29108"/>
    </cofactor>
    <text evidence="11">Can bind about 5 Ca(2+) ions per subunit.</text>
</comment>
<dbReference type="InterPro" id="IPR043502">
    <property type="entry name" value="DNA/RNA_pol_sf"/>
</dbReference>
<dbReference type="PANTHER" id="PTHR10201">
    <property type="entry name" value="MATRIX METALLOPROTEINASE"/>
    <property type="match status" value="1"/>
</dbReference>
<feature type="binding site" evidence="11">
    <location>
        <position position="226"/>
    </location>
    <ligand>
        <name>Zn(2+)</name>
        <dbReference type="ChEBI" id="CHEBI:29105"/>
        <label>1</label>
    </ligand>
</feature>
<evidence type="ECO:0000256" key="6">
    <source>
        <dbReference type="ARBA" id="ARBA00022833"/>
    </source>
</evidence>
<evidence type="ECO:0000256" key="12">
    <source>
        <dbReference type="SAM" id="SignalP"/>
    </source>
</evidence>
<dbReference type="InterPro" id="IPR033739">
    <property type="entry name" value="M10A_MMP"/>
</dbReference>
<feature type="binding site" evidence="11">
    <location>
        <position position="231"/>
    </location>
    <ligand>
        <name>Ca(2+)</name>
        <dbReference type="ChEBI" id="CHEBI:29108"/>
        <label>1</label>
    </ligand>
</feature>